<comment type="similarity">
    <text evidence="2">Belongs to the TonB-dependent receptor family.</text>
</comment>
<dbReference type="PROSITE" id="PS52016">
    <property type="entry name" value="TONB_DEPENDENT_REC_3"/>
    <property type="match status" value="1"/>
</dbReference>
<dbReference type="Gene3D" id="2.60.40.1120">
    <property type="entry name" value="Carboxypeptidase-like, regulatory domain"/>
    <property type="match status" value="1"/>
</dbReference>
<keyword evidence="5" id="KW-0675">Receptor</keyword>
<dbReference type="InterPro" id="IPR023997">
    <property type="entry name" value="TonB-dep_OMP_SusC/RagA_CS"/>
</dbReference>
<keyword evidence="2" id="KW-0472">Membrane</keyword>
<dbReference type="InterPro" id="IPR008969">
    <property type="entry name" value="CarboxyPept-like_regulatory"/>
</dbReference>
<evidence type="ECO:0000256" key="1">
    <source>
        <dbReference type="ARBA" id="ARBA00022729"/>
    </source>
</evidence>
<evidence type="ECO:0000256" key="2">
    <source>
        <dbReference type="PROSITE-ProRule" id="PRU01360"/>
    </source>
</evidence>
<name>A0ABS9SJE5_9BACT</name>
<protein>
    <submittedName>
        <fullName evidence="5">TonB-dependent receptor plug domain-containing protein</fullName>
    </submittedName>
</protein>
<dbReference type="InterPro" id="IPR037066">
    <property type="entry name" value="Plug_dom_sf"/>
</dbReference>
<accession>A0ABS9SJE5</accession>
<gene>
    <name evidence="5" type="ORF">MKP09_10490</name>
</gene>
<dbReference type="NCBIfam" id="TIGR04057">
    <property type="entry name" value="SusC_RagA_signa"/>
    <property type="match status" value="1"/>
</dbReference>
<dbReference type="InterPro" id="IPR012910">
    <property type="entry name" value="Plug_dom"/>
</dbReference>
<dbReference type="SUPFAM" id="SSF49464">
    <property type="entry name" value="Carboxypeptidase regulatory domain-like"/>
    <property type="match status" value="1"/>
</dbReference>
<dbReference type="RefSeq" id="WP_240828297.1">
    <property type="nucleotide sequence ID" value="NZ_JAKWBL010000001.1"/>
</dbReference>
<dbReference type="SUPFAM" id="SSF56935">
    <property type="entry name" value="Porins"/>
    <property type="match status" value="1"/>
</dbReference>
<evidence type="ECO:0000259" key="4">
    <source>
        <dbReference type="Pfam" id="PF07715"/>
    </source>
</evidence>
<organism evidence="5 6">
    <name type="scientific">Niabella ginsengisoli</name>
    <dbReference type="NCBI Taxonomy" id="522298"/>
    <lineage>
        <taxon>Bacteria</taxon>
        <taxon>Pseudomonadati</taxon>
        <taxon>Bacteroidota</taxon>
        <taxon>Chitinophagia</taxon>
        <taxon>Chitinophagales</taxon>
        <taxon>Chitinophagaceae</taxon>
        <taxon>Niabella</taxon>
    </lineage>
</organism>
<dbReference type="Proteomes" id="UP001202248">
    <property type="component" value="Unassembled WGS sequence"/>
</dbReference>
<reference evidence="5 6" key="1">
    <citation type="submission" date="2022-02" db="EMBL/GenBank/DDBJ databases">
        <authorList>
            <person name="Min J."/>
        </authorList>
    </citation>
    <scope>NUCLEOTIDE SEQUENCE [LARGE SCALE GENOMIC DNA]</scope>
    <source>
        <strain evidence="5 6">GR10-1</strain>
    </source>
</reference>
<evidence type="ECO:0000256" key="3">
    <source>
        <dbReference type="SAM" id="SignalP"/>
    </source>
</evidence>
<comment type="subcellular location">
    <subcellularLocation>
        <location evidence="2">Cell outer membrane</location>
        <topology evidence="2">Multi-pass membrane protein</topology>
    </subcellularLocation>
</comment>
<dbReference type="PANTHER" id="PTHR30069:SF29">
    <property type="entry name" value="HEMOGLOBIN AND HEMOGLOBIN-HAPTOGLOBIN-BINDING PROTEIN 1-RELATED"/>
    <property type="match status" value="1"/>
</dbReference>
<keyword evidence="2" id="KW-0813">Transport</keyword>
<keyword evidence="2" id="KW-0998">Cell outer membrane</keyword>
<proteinExistence type="inferred from homology"/>
<dbReference type="EMBL" id="JAKWBL010000001">
    <property type="protein sequence ID" value="MCH5598309.1"/>
    <property type="molecule type" value="Genomic_DNA"/>
</dbReference>
<feature type="chain" id="PRO_5046112818" evidence="3">
    <location>
        <begin position="19"/>
        <end position="269"/>
    </location>
</feature>
<dbReference type="PANTHER" id="PTHR30069">
    <property type="entry name" value="TONB-DEPENDENT OUTER MEMBRANE RECEPTOR"/>
    <property type="match status" value="1"/>
</dbReference>
<dbReference type="Pfam" id="PF13715">
    <property type="entry name" value="CarbopepD_reg_2"/>
    <property type="match status" value="1"/>
</dbReference>
<feature type="signal peptide" evidence="3">
    <location>
        <begin position="1"/>
        <end position="18"/>
    </location>
</feature>
<keyword evidence="6" id="KW-1185">Reference proteome</keyword>
<keyword evidence="1 3" id="KW-0732">Signal</keyword>
<feature type="domain" description="TonB-dependent receptor plug" evidence="4">
    <location>
        <begin position="117"/>
        <end position="247"/>
    </location>
</feature>
<dbReference type="InterPro" id="IPR039426">
    <property type="entry name" value="TonB-dep_rcpt-like"/>
</dbReference>
<dbReference type="Pfam" id="PF07715">
    <property type="entry name" value="Plug"/>
    <property type="match status" value="1"/>
</dbReference>
<comment type="caution">
    <text evidence="5">The sequence shown here is derived from an EMBL/GenBank/DDBJ whole genome shotgun (WGS) entry which is preliminary data.</text>
</comment>
<keyword evidence="2" id="KW-1134">Transmembrane beta strand</keyword>
<dbReference type="Gene3D" id="2.170.130.10">
    <property type="entry name" value="TonB-dependent receptor, plug domain"/>
    <property type="match status" value="1"/>
</dbReference>
<evidence type="ECO:0000313" key="6">
    <source>
        <dbReference type="Proteomes" id="UP001202248"/>
    </source>
</evidence>
<evidence type="ECO:0000313" key="5">
    <source>
        <dbReference type="EMBL" id="MCH5598309.1"/>
    </source>
</evidence>
<sequence length="269" mass="28450">MKLVLAALFSLLSLCVMSQTTITISGIVKSKDINQPVSGATISIGKNETGIAVTNEKGEFTVSVPSKATLIISFTGYENERINVNGRSFIEVILTAKEGSMEQVVVQGFQKRQKQFSTGSSVTISGKDIQDIPTSNVMELMQGRVAGVNIQNTTGTPGFSSSIFIRGASNANVSGGGNDAFLSPSSPLFVIDGVPFDPNTNFEYGFNQGGPGISPISLIPPEDIEEMSFLKDAMATSIYGSRGANGVIVIATKRGRSKNLLSPIPEILF</sequence>
<keyword evidence="2" id="KW-0812">Transmembrane</keyword>